<dbReference type="Gene3D" id="1.10.10.10">
    <property type="entry name" value="Winged helix-like DNA-binding domain superfamily/Winged helix DNA-binding domain"/>
    <property type="match status" value="1"/>
</dbReference>
<dbReference type="PRINTS" id="PR00037">
    <property type="entry name" value="HTHLACR"/>
</dbReference>
<reference evidence="5 6" key="1">
    <citation type="submission" date="2019-07" db="EMBL/GenBank/DDBJ databases">
        <title>Draft genome sequences of 15 bacterial species constituting the stable defined intestinal microbiota of the GM15 gnotobiotic mouse model.</title>
        <authorList>
            <person name="Elie C."/>
            <person name="Mathieu A."/>
            <person name="Saliou A."/>
            <person name="Darnaud M."/>
            <person name="Leulier F."/>
            <person name="Tamellini A."/>
        </authorList>
    </citation>
    <scope>NUCLEOTIDE SEQUENCE [LARGE SCALE GENOMIC DNA]</scope>
    <source>
        <strain evidence="6">ASF 502</strain>
    </source>
</reference>
<evidence type="ECO:0000313" key="6">
    <source>
        <dbReference type="Proteomes" id="UP000474104"/>
    </source>
</evidence>
<dbReference type="InterPro" id="IPR036390">
    <property type="entry name" value="WH_DNA-bd_sf"/>
</dbReference>
<dbReference type="GO" id="GO:0003700">
    <property type="term" value="F:DNA-binding transcription factor activity"/>
    <property type="evidence" value="ECO:0007669"/>
    <property type="project" value="InterPro"/>
</dbReference>
<dbReference type="Proteomes" id="UP000474104">
    <property type="component" value="Unassembled WGS sequence"/>
</dbReference>
<dbReference type="InterPro" id="IPR037171">
    <property type="entry name" value="NagB/RpiA_transferase-like"/>
</dbReference>
<evidence type="ECO:0000256" key="1">
    <source>
        <dbReference type="ARBA" id="ARBA00023015"/>
    </source>
</evidence>
<evidence type="ECO:0000256" key="3">
    <source>
        <dbReference type="ARBA" id="ARBA00023163"/>
    </source>
</evidence>
<protein>
    <submittedName>
        <fullName evidence="5">DeoR/GlpR transcriptional regulator</fullName>
    </submittedName>
</protein>
<dbReference type="AlphaFoldDB" id="A0A9X5CF32"/>
<dbReference type="GO" id="GO:0003677">
    <property type="term" value="F:DNA binding"/>
    <property type="evidence" value="ECO:0007669"/>
    <property type="project" value="UniProtKB-KW"/>
</dbReference>
<dbReference type="InterPro" id="IPR050313">
    <property type="entry name" value="Carb_Metab_HTH_regulators"/>
</dbReference>
<dbReference type="PANTHER" id="PTHR30363:SF44">
    <property type="entry name" value="AGA OPERON TRANSCRIPTIONAL REPRESSOR-RELATED"/>
    <property type="match status" value="1"/>
</dbReference>
<dbReference type="InterPro" id="IPR036388">
    <property type="entry name" value="WH-like_DNA-bd_sf"/>
</dbReference>
<gene>
    <name evidence="5" type="ORF">FMM80_26065</name>
</gene>
<dbReference type="SUPFAM" id="SSF100950">
    <property type="entry name" value="NagB/RpiA/CoA transferase-like"/>
    <property type="match status" value="1"/>
</dbReference>
<keyword evidence="2" id="KW-0238">DNA-binding</keyword>
<accession>A0A9X5CF32</accession>
<dbReference type="RefSeq" id="WP_004081626.1">
    <property type="nucleotide sequence ID" value="NZ_VIRB01000149.1"/>
</dbReference>
<dbReference type="SUPFAM" id="SSF46785">
    <property type="entry name" value="Winged helix' DNA-binding domain"/>
    <property type="match status" value="1"/>
</dbReference>
<keyword evidence="3" id="KW-0804">Transcription</keyword>
<keyword evidence="1" id="KW-0805">Transcription regulation</keyword>
<dbReference type="PROSITE" id="PS00894">
    <property type="entry name" value="HTH_DEOR_1"/>
    <property type="match status" value="1"/>
</dbReference>
<dbReference type="SMART" id="SM01134">
    <property type="entry name" value="DeoRC"/>
    <property type="match status" value="1"/>
</dbReference>
<comment type="caution">
    <text evidence="5">The sequence shown here is derived from an EMBL/GenBank/DDBJ whole genome shotgun (WGS) entry which is preliminary data.</text>
</comment>
<name>A0A9X5CF32_9FIRM</name>
<dbReference type="InterPro" id="IPR014036">
    <property type="entry name" value="DeoR-like_C"/>
</dbReference>
<dbReference type="Pfam" id="PF08220">
    <property type="entry name" value="HTH_DeoR"/>
    <property type="match status" value="1"/>
</dbReference>
<dbReference type="PANTHER" id="PTHR30363">
    <property type="entry name" value="HTH-TYPE TRANSCRIPTIONAL REGULATOR SRLR-RELATED"/>
    <property type="match status" value="1"/>
</dbReference>
<dbReference type="SMART" id="SM00420">
    <property type="entry name" value="HTH_DEOR"/>
    <property type="match status" value="1"/>
</dbReference>
<evidence type="ECO:0000259" key="4">
    <source>
        <dbReference type="PROSITE" id="PS51000"/>
    </source>
</evidence>
<evidence type="ECO:0000313" key="5">
    <source>
        <dbReference type="EMBL" id="NDO71922.1"/>
    </source>
</evidence>
<dbReference type="InterPro" id="IPR001034">
    <property type="entry name" value="DeoR_HTH"/>
</dbReference>
<dbReference type="PROSITE" id="PS51000">
    <property type="entry name" value="HTH_DEOR_2"/>
    <property type="match status" value="1"/>
</dbReference>
<dbReference type="EMBL" id="VIRB01000149">
    <property type="protein sequence ID" value="NDO71922.1"/>
    <property type="molecule type" value="Genomic_DNA"/>
</dbReference>
<dbReference type="OrthoDB" id="9797223at2"/>
<dbReference type="InterPro" id="IPR018356">
    <property type="entry name" value="Tscrpt_reg_HTH_DeoR_CS"/>
</dbReference>
<dbReference type="Pfam" id="PF00455">
    <property type="entry name" value="DeoRC"/>
    <property type="match status" value="1"/>
</dbReference>
<evidence type="ECO:0000256" key="2">
    <source>
        <dbReference type="ARBA" id="ARBA00023125"/>
    </source>
</evidence>
<sequence length="260" mass="28685">MFSKLDKRRKEILSILSEVPISSTQQLAEMTNVSNETIRKDLDALADQGLIVKVHGGVALAPGNTSEIPFDLRITKNPDQKKAIARKAVSLIREKDTILLESCTTNLELARELLRTPELLATLIIVTNSFSIASLFDGGKKCKQMFFLGGWINPSQYSALGHKTALMLKDFYVSKAFLSGAALSTEFILTGYYQDDVEFQKNALSAAQEIILMIDSSKFGQTAVFAITSLSAFDYLITDKALSSEESSYLENAHVRYIPA</sequence>
<feature type="domain" description="HTH deoR-type" evidence="4">
    <location>
        <begin position="5"/>
        <end position="60"/>
    </location>
</feature>
<organism evidence="5 6">
    <name type="scientific">Schaedlerella arabinosiphila</name>
    <dbReference type="NCBI Taxonomy" id="2044587"/>
    <lineage>
        <taxon>Bacteria</taxon>
        <taxon>Bacillati</taxon>
        <taxon>Bacillota</taxon>
        <taxon>Clostridia</taxon>
        <taxon>Lachnospirales</taxon>
        <taxon>Lachnospiraceae</taxon>
        <taxon>Schaedlerella</taxon>
    </lineage>
</organism>
<proteinExistence type="predicted"/>